<dbReference type="AlphaFoldDB" id="J9W0B6"/>
<reference evidence="1 2" key="1">
    <citation type="journal article" date="2012" name="J. Biotechnol.">
        <title>Insights into the completely annotated genome of Lactobacillus buchneri CD034, a strain isolated from stable grass silage.</title>
        <authorList>
            <person name="Heinl S."/>
            <person name="Wibberg D."/>
            <person name="Eikmeyer F."/>
            <person name="Szczepanowski R."/>
            <person name="Blom J."/>
            <person name="Linke B."/>
            <person name="Goesmann A."/>
            <person name="Grabherr R."/>
            <person name="Schwab H."/>
            <person name="Puhler A."/>
            <person name="Schluter A."/>
        </authorList>
    </citation>
    <scope>NUCLEOTIDE SEQUENCE [LARGE SCALE GENOMIC DNA]</scope>
    <source>
        <strain evidence="1 2">CD034</strain>
    </source>
</reference>
<name>J9W0B6_LENBU</name>
<dbReference type="STRING" id="1071400.LBUCD034_0956"/>
<accession>J9W0B6</accession>
<evidence type="ECO:0008006" key="3">
    <source>
        <dbReference type="Google" id="ProtNLM"/>
    </source>
</evidence>
<dbReference type="OrthoDB" id="2280446at2"/>
<proteinExistence type="predicted"/>
<dbReference type="PATRIC" id="fig|1071400.3.peg.912"/>
<organism evidence="1 2">
    <name type="scientific">Lentilactobacillus buchneri subsp. silagei CD034</name>
    <dbReference type="NCBI Taxonomy" id="1071400"/>
    <lineage>
        <taxon>Bacteria</taxon>
        <taxon>Bacillati</taxon>
        <taxon>Bacillota</taxon>
        <taxon>Bacilli</taxon>
        <taxon>Lactobacillales</taxon>
        <taxon>Lactobacillaceae</taxon>
        <taxon>Lentilactobacillus</taxon>
        <taxon>Lentilactobacillus buchneri subsp. silagei</taxon>
    </lineage>
</organism>
<dbReference type="RefSeq" id="WP_014939784.1">
    <property type="nucleotide sequence ID" value="NC_018610.1"/>
</dbReference>
<dbReference type="Proteomes" id="UP000007332">
    <property type="component" value="Chromosome"/>
</dbReference>
<protein>
    <recommendedName>
        <fullName evidence="3">Phage tail protein</fullName>
    </recommendedName>
</protein>
<dbReference type="KEGG" id="lbn:LBUCD034_0956"/>
<gene>
    <name evidence="1" type="ORF">LBUCD034_0956</name>
</gene>
<keyword evidence="2" id="KW-1185">Reference proteome</keyword>
<sequence length="364" mass="38916">MSDIVKQTTDVHFIVAIHALTNPNSAPSVAIATKNTDATTKSNIYDDLDSLSADYAENTGVYAQAAAMFDVNGFNGPVEVIACPNVDSNTPSGVQSQGTTTGGTVTATTTPGIVVGIAQHLFDGFKYLVLDGATETEIEALSDFLYDNQRIMLVTQPNSVTALQTLATHVAGYQTVKNQLGNTAAIVETATDRYPAAQAVAYAAANLPVDFQHIGNLSQFEPDADLTTDDYDTIAGLNATLVVNKAGDYMLLNGKALAGNYIDQFVHTQLVIDTLQTNLQKYLNRKNFPIYNDATIKEMTQTINAVSTSLLQMGVLYTAIVVNSVPRANVLNSDVAARKYNGFSLNTQIADDINTINAKLDLTL</sequence>
<evidence type="ECO:0000313" key="2">
    <source>
        <dbReference type="Proteomes" id="UP000007332"/>
    </source>
</evidence>
<dbReference type="HOGENOM" id="CLU_760291_0_0_9"/>
<evidence type="ECO:0000313" key="1">
    <source>
        <dbReference type="EMBL" id="AFS00003.1"/>
    </source>
</evidence>
<dbReference type="EMBL" id="CP003043">
    <property type="protein sequence ID" value="AFS00003.1"/>
    <property type="molecule type" value="Genomic_DNA"/>
</dbReference>